<feature type="compositionally biased region" description="Low complexity" evidence="1">
    <location>
        <begin position="134"/>
        <end position="146"/>
    </location>
</feature>
<name>A0A5N8XHZ0_9ACTN</name>
<protein>
    <submittedName>
        <fullName evidence="2">Uncharacterized protein</fullName>
    </submittedName>
</protein>
<proteinExistence type="predicted"/>
<reference evidence="2 3" key="1">
    <citation type="submission" date="2019-07" db="EMBL/GenBank/DDBJ databases">
        <title>New species of Amycolatopsis and Streptomyces.</title>
        <authorList>
            <person name="Duangmal K."/>
            <person name="Teo W.F.A."/>
            <person name="Lipun K."/>
        </authorList>
    </citation>
    <scope>NUCLEOTIDE SEQUENCE [LARGE SCALE GENOMIC DNA]</scope>
    <source>
        <strain evidence="2 3">NBRC 106415</strain>
    </source>
</reference>
<dbReference type="Proteomes" id="UP000400924">
    <property type="component" value="Unassembled WGS sequence"/>
</dbReference>
<dbReference type="RefSeq" id="WP_152772617.1">
    <property type="nucleotide sequence ID" value="NZ_VJZC01000120.1"/>
</dbReference>
<feature type="region of interest" description="Disordered" evidence="1">
    <location>
        <begin position="131"/>
        <end position="156"/>
    </location>
</feature>
<keyword evidence="3" id="KW-1185">Reference proteome</keyword>
<accession>A0A5N8XHZ0</accession>
<dbReference type="EMBL" id="VJZC01000120">
    <property type="protein sequence ID" value="MPY59103.1"/>
    <property type="molecule type" value="Genomic_DNA"/>
</dbReference>
<organism evidence="2 3">
    <name type="scientific">Streptomyces spongiae</name>
    <dbReference type="NCBI Taxonomy" id="565072"/>
    <lineage>
        <taxon>Bacteria</taxon>
        <taxon>Bacillati</taxon>
        <taxon>Actinomycetota</taxon>
        <taxon>Actinomycetes</taxon>
        <taxon>Kitasatosporales</taxon>
        <taxon>Streptomycetaceae</taxon>
        <taxon>Streptomyces</taxon>
    </lineage>
</organism>
<evidence type="ECO:0000256" key="1">
    <source>
        <dbReference type="SAM" id="MobiDB-lite"/>
    </source>
</evidence>
<evidence type="ECO:0000313" key="3">
    <source>
        <dbReference type="Proteomes" id="UP000400924"/>
    </source>
</evidence>
<comment type="caution">
    <text evidence="2">The sequence shown here is derived from an EMBL/GenBank/DDBJ whole genome shotgun (WGS) entry which is preliminary data.</text>
</comment>
<gene>
    <name evidence="2" type="ORF">FNH08_18610</name>
</gene>
<sequence>MAAVSLHYGENALRRSQEGTGAAKPHDLVTSWTEDTTNPAEYALPKPLDLSAAEVAKIPVPGTSEYPTFVGLGNGARLWSTRHQVAVRARDAVVMVTGITAKVTARTAPLNGTLFWPYPSDEYRSQTLRSAPLGSAHPASDSSSGSRENSPSTTFVPVGEVTPLYLGVDLDSGSPAVKEFDTEDYRLKGRPYFAERPLTVKPGEFSWLVLIATATKAHYRLRWVLEYVAQGEKRRIEANSFAVTPGAGRGANQSRPVFSAYKRLFVMDYNSKKPRWRSQDPLRYEGG</sequence>
<dbReference type="AlphaFoldDB" id="A0A5N8XHZ0"/>
<evidence type="ECO:0000313" key="2">
    <source>
        <dbReference type="EMBL" id="MPY59103.1"/>
    </source>
</evidence>